<evidence type="ECO:0000256" key="4">
    <source>
        <dbReference type="ARBA" id="ARBA00022884"/>
    </source>
</evidence>
<evidence type="ECO:0000256" key="9">
    <source>
        <dbReference type="SAM" id="MobiDB-lite"/>
    </source>
</evidence>
<dbReference type="Pfam" id="PF00416">
    <property type="entry name" value="Ribosomal_S13"/>
    <property type="match status" value="1"/>
</dbReference>
<dbReference type="GO" id="GO:0019843">
    <property type="term" value="F:rRNA binding"/>
    <property type="evidence" value="ECO:0007669"/>
    <property type="project" value="UniProtKB-UniRule"/>
</dbReference>
<feature type="region of interest" description="Disordered" evidence="9">
    <location>
        <begin position="93"/>
        <end position="122"/>
    </location>
</feature>
<keyword evidence="6 7" id="KW-0687">Ribonucleoprotein</keyword>
<evidence type="ECO:0000256" key="5">
    <source>
        <dbReference type="ARBA" id="ARBA00022980"/>
    </source>
</evidence>
<protein>
    <recommendedName>
        <fullName evidence="7">Small ribosomal subunit protein uS13c</fullName>
    </recommendedName>
</protein>
<evidence type="ECO:0000256" key="3">
    <source>
        <dbReference type="ARBA" id="ARBA00022730"/>
    </source>
</evidence>
<dbReference type="PROSITE" id="PS50159">
    <property type="entry name" value="RIBOSOMAL_S13_2"/>
    <property type="match status" value="1"/>
</dbReference>
<dbReference type="NCBIfam" id="TIGR03631">
    <property type="entry name" value="uS13_bact"/>
    <property type="match status" value="1"/>
</dbReference>
<keyword evidence="5 7" id="KW-0689">Ribosomal protein</keyword>
<comment type="similarity">
    <text evidence="1 7 8">Belongs to the universal ribosomal protein uS13 family.</text>
</comment>
<comment type="subcellular location">
    <subcellularLocation>
        <location evidence="7">Plastid</location>
        <location evidence="7">Chloroplast</location>
    </subcellularLocation>
</comment>
<dbReference type="GO" id="GO:0006412">
    <property type="term" value="P:translation"/>
    <property type="evidence" value="ECO:0007669"/>
    <property type="project" value="UniProtKB-UniRule"/>
</dbReference>
<organism evidence="10">
    <name type="scientific">Heterosigma akashiwo</name>
    <name type="common">Chromophytic alga</name>
    <name type="synonym">Heterosigma carterae</name>
    <dbReference type="NCBI Taxonomy" id="2829"/>
    <lineage>
        <taxon>Eukaryota</taxon>
        <taxon>Sar</taxon>
        <taxon>Stramenopiles</taxon>
        <taxon>Ochrophyta</taxon>
        <taxon>Raphidophyceae</taxon>
        <taxon>Chattonellales</taxon>
        <taxon>Chattonellaceae</taxon>
        <taxon>Heterosigma</taxon>
    </lineage>
</organism>
<geneLocation type="chloroplast" evidence="10"/>
<dbReference type="PANTHER" id="PTHR10871">
    <property type="entry name" value="30S RIBOSOMAL PROTEIN S13/40S RIBOSOMAL PROTEIN S18"/>
    <property type="match status" value="1"/>
</dbReference>
<dbReference type="GO" id="GO:0015935">
    <property type="term" value="C:small ribosomal subunit"/>
    <property type="evidence" value="ECO:0007669"/>
    <property type="project" value="TreeGrafter"/>
</dbReference>
<dbReference type="Gene3D" id="1.10.8.50">
    <property type="match status" value="1"/>
</dbReference>
<dbReference type="FunFam" id="1.10.8.50:FF:000001">
    <property type="entry name" value="30S ribosomal protein S13"/>
    <property type="match status" value="1"/>
</dbReference>
<evidence type="ECO:0000256" key="7">
    <source>
        <dbReference type="HAMAP-Rule" id="MF_01315"/>
    </source>
</evidence>
<reference evidence="10" key="1">
    <citation type="submission" date="2017-05" db="EMBL/GenBank/DDBJ databases">
        <title>Chloroplast genome sequences of Heterosigma akashiwo, a bloom-forming raphidophyte.</title>
        <authorList>
            <person name="Ueki S."/>
        </authorList>
    </citation>
    <scope>NUCLEOTIDE SEQUENCE</scope>
    <source>
        <strain evidence="10">CCMP1596</strain>
    </source>
</reference>
<dbReference type="SUPFAM" id="SSF46946">
    <property type="entry name" value="S13-like H2TH domain"/>
    <property type="match status" value="1"/>
</dbReference>
<keyword evidence="10" id="KW-0934">Plastid</keyword>
<keyword evidence="4 7" id="KW-0694">RNA-binding</keyword>
<evidence type="ECO:0000313" key="10">
    <source>
        <dbReference type="EMBL" id="BBA19071.1"/>
    </source>
</evidence>
<evidence type="ECO:0000256" key="1">
    <source>
        <dbReference type="ARBA" id="ARBA00008080"/>
    </source>
</evidence>
<dbReference type="GO" id="GO:0009507">
    <property type="term" value="C:chloroplast"/>
    <property type="evidence" value="ECO:0007669"/>
    <property type="project" value="UniProtKB-SubCell"/>
</dbReference>
<gene>
    <name evidence="7 10" type="primary">rps13</name>
</gene>
<comment type="subunit">
    <text evidence="2 7">Part of the 30S ribosomal subunit.</text>
</comment>
<proteinExistence type="inferred from homology"/>
<sequence length="122" mass="13808">MVRIAGVDLPSQKKILYSLTAVYGIGLHTAKKILEKAKVDSEIRTFELDDNSVGNIRSVLEDNYTVEGDLRKLKSLNINRLVSINCFRGKRHRQGLPLRGQRTRTNARTRRGSKKTMAGKKK</sequence>
<comment type="function">
    <text evidence="7">Located at the top of the head of the 30S subunit, it contacts several helices of the 16S rRNA.</text>
</comment>
<dbReference type="PIRSF" id="PIRSF002134">
    <property type="entry name" value="Ribosomal_S13"/>
    <property type="match status" value="1"/>
</dbReference>
<evidence type="ECO:0000256" key="2">
    <source>
        <dbReference type="ARBA" id="ARBA00011458"/>
    </source>
</evidence>
<dbReference type="PROSITE" id="PS00646">
    <property type="entry name" value="RIBOSOMAL_S13_1"/>
    <property type="match status" value="1"/>
</dbReference>
<keyword evidence="3 7" id="KW-0699">rRNA-binding</keyword>
<dbReference type="Gene3D" id="4.10.910.10">
    <property type="entry name" value="30s ribosomal protein s13, domain 2"/>
    <property type="match status" value="1"/>
</dbReference>
<evidence type="ECO:0000256" key="6">
    <source>
        <dbReference type="ARBA" id="ARBA00023274"/>
    </source>
</evidence>
<dbReference type="AlphaFoldDB" id="A0A224ANV5"/>
<evidence type="ECO:0000256" key="8">
    <source>
        <dbReference type="RuleBase" id="RU003830"/>
    </source>
</evidence>
<accession>A0A224ANV5</accession>
<dbReference type="PANTHER" id="PTHR10871:SF1">
    <property type="entry name" value="SMALL RIBOSOMAL SUBUNIT PROTEIN US13M"/>
    <property type="match status" value="1"/>
</dbReference>
<dbReference type="InterPro" id="IPR001892">
    <property type="entry name" value="Ribosomal_uS13"/>
</dbReference>
<feature type="compositionally biased region" description="Basic residues" evidence="9">
    <location>
        <begin position="101"/>
        <end position="122"/>
    </location>
</feature>
<dbReference type="GO" id="GO:0003735">
    <property type="term" value="F:structural constituent of ribosome"/>
    <property type="evidence" value="ECO:0007669"/>
    <property type="project" value="InterPro"/>
</dbReference>
<dbReference type="InterPro" id="IPR010979">
    <property type="entry name" value="Ribosomal_uS13-like_H2TH"/>
</dbReference>
<dbReference type="EMBL" id="LC269924">
    <property type="protein sequence ID" value="BBA19071.1"/>
    <property type="molecule type" value="Genomic_DNA"/>
</dbReference>
<dbReference type="InterPro" id="IPR027437">
    <property type="entry name" value="Rbsml_uS13_C"/>
</dbReference>
<name>A0A224ANV5_HETAK</name>
<dbReference type="HAMAP" id="MF_01315">
    <property type="entry name" value="Ribosomal_uS13"/>
    <property type="match status" value="1"/>
</dbReference>
<keyword evidence="10" id="KW-0150">Chloroplast</keyword>
<dbReference type="InterPro" id="IPR018269">
    <property type="entry name" value="Ribosomal_uS13_CS"/>
</dbReference>
<dbReference type="GO" id="GO:0005829">
    <property type="term" value="C:cytosol"/>
    <property type="evidence" value="ECO:0007669"/>
    <property type="project" value="TreeGrafter"/>
</dbReference>
<dbReference type="InterPro" id="IPR019980">
    <property type="entry name" value="Ribosomal_uS13_bac-type"/>
</dbReference>